<protein>
    <submittedName>
        <fullName evidence="2">Uncharacterized protein</fullName>
    </submittedName>
</protein>
<sequence>MKFFSVAAPLVLLAACALALPVEIEKREASEAYGALNDEVYHPPLRDDAAEKREASQAYTPLDDGIYNRLLDRVRDEAAE</sequence>
<feature type="chain" id="PRO_5007858586" evidence="1">
    <location>
        <begin position="20"/>
        <end position="80"/>
    </location>
</feature>
<evidence type="ECO:0000313" key="3">
    <source>
        <dbReference type="Proteomes" id="UP000076632"/>
    </source>
</evidence>
<evidence type="ECO:0000313" key="2">
    <source>
        <dbReference type="EMBL" id="KZF23210.1"/>
    </source>
</evidence>
<organism evidence="2 3">
    <name type="scientific">Xylona heveae (strain CBS 132557 / TC161)</name>
    <dbReference type="NCBI Taxonomy" id="1328760"/>
    <lineage>
        <taxon>Eukaryota</taxon>
        <taxon>Fungi</taxon>
        <taxon>Dikarya</taxon>
        <taxon>Ascomycota</taxon>
        <taxon>Pezizomycotina</taxon>
        <taxon>Xylonomycetes</taxon>
        <taxon>Xylonales</taxon>
        <taxon>Xylonaceae</taxon>
        <taxon>Xylona</taxon>
    </lineage>
</organism>
<name>A0A165HAE4_XYLHT</name>
<dbReference type="RefSeq" id="XP_018188765.1">
    <property type="nucleotide sequence ID" value="XM_018334966.1"/>
</dbReference>
<dbReference type="InParanoid" id="A0A165HAE4"/>
<dbReference type="AlphaFoldDB" id="A0A165HAE4"/>
<dbReference type="Proteomes" id="UP000076632">
    <property type="component" value="Unassembled WGS sequence"/>
</dbReference>
<dbReference type="EMBL" id="KV407457">
    <property type="protein sequence ID" value="KZF23210.1"/>
    <property type="molecule type" value="Genomic_DNA"/>
</dbReference>
<evidence type="ECO:0000256" key="1">
    <source>
        <dbReference type="SAM" id="SignalP"/>
    </source>
</evidence>
<accession>A0A165HAE4</accession>
<reference evidence="2 3" key="1">
    <citation type="journal article" date="2016" name="Fungal Biol.">
        <title>The genome of Xylona heveae provides a window into fungal endophytism.</title>
        <authorList>
            <person name="Gazis R."/>
            <person name="Kuo A."/>
            <person name="Riley R."/>
            <person name="LaButti K."/>
            <person name="Lipzen A."/>
            <person name="Lin J."/>
            <person name="Amirebrahimi M."/>
            <person name="Hesse C.N."/>
            <person name="Spatafora J.W."/>
            <person name="Henrissat B."/>
            <person name="Hainaut M."/>
            <person name="Grigoriev I.V."/>
            <person name="Hibbett D.S."/>
        </authorList>
    </citation>
    <scope>NUCLEOTIDE SEQUENCE [LARGE SCALE GENOMIC DNA]</scope>
    <source>
        <strain evidence="2 3">TC161</strain>
    </source>
</reference>
<proteinExistence type="predicted"/>
<gene>
    <name evidence="2" type="ORF">L228DRAFT_267224</name>
</gene>
<dbReference type="PROSITE" id="PS51257">
    <property type="entry name" value="PROKAR_LIPOPROTEIN"/>
    <property type="match status" value="1"/>
</dbReference>
<dbReference type="GeneID" id="28900103"/>
<keyword evidence="3" id="KW-1185">Reference proteome</keyword>
<feature type="signal peptide" evidence="1">
    <location>
        <begin position="1"/>
        <end position="19"/>
    </location>
</feature>
<keyword evidence="1" id="KW-0732">Signal</keyword>